<evidence type="ECO:0000313" key="7">
    <source>
        <dbReference type="EMBL" id="SMD10143.1"/>
    </source>
</evidence>
<dbReference type="OrthoDB" id="656273at2"/>
<feature type="domain" description="RNA polymerase sigma-70 region 2" evidence="5">
    <location>
        <begin position="31"/>
        <end position="96"/>
    </location>
</feature>
<gene>
    <name evidence="7" type="ORF">SAMN04488101_11344</name>
</gene>
<evidence type="ECO:0000313" key="8">
    <source>
        <dbReference type="Proteomes" id="UP000192678"/>
    </source>
</evidence>
<evidence type="ECO:0000256" key="3">
    <source>
        <dbReference type="ARBA" id="ARBA00023082"/>
    </source>
</evidence>
<evidence type="ECO:0000256" key="4">
    <source>
        <dbReference type="ARBA" id="ARBA00023163"/>
    </source>
</evidence>
<name>A0A1W2EKD9_9SPHI</name>
<dbReference type="SUPFAM" id="SSF88659">
    <property type="entry name" value="Sigma3 and sigma4 domains of RNA polymerase sigma factors"/>
    <property type="match status" value="1"/>
</dbReference>
<dbReference type="Gene3D" id="1.10.1740.10">
    <property type="match status" value="1"/>
</dbReference>
<sequence length="201" mass="23291">MFNQSLDSYQNENALLTGVHQGDEQAFNQIFRHFYPVLCIFANRFLLKESIAKDLAQDALIKAWERRSDFESLPKLKSFLFTCVRNACFNELEKQKVQQKYQEVLVKSGLDVELDTLEKMIQSEVVIRIFDQVDTLPEQCRKVIRMTFEEGKKPKEIAEELGISISNISSQKLRGLNLLKDKLSDQDYLCAVAIFSSALWR</sequence>
<dbReference type="GO" id="GO:0003677">
    <property type="term" value="F:DNA binding"/>
    <property type="evidence" value="ECO:0007669"/>
    <property type="project" value="InterPro"/>
</dbReference>
<dbReference type="InterPro" id="IPR013324">
    <property type="entry name" value="RNA_pol_sigma_r3/r4-like"/>
</dbReference>
<dbReference type="CDD" id="cd06171">
    <property type="entry name" value="Sigma70_r4"/>
    <property type="match status" value="1"/>
</dbReference>
<dbReference type="AlphaFoldDB" id="A0A1W2EKD9"/>
<dbReference type="InterPro" id="IPR014284">
    <property type="entry name" value="RNA_pol_sigma-70_dom"/>
</dbReference>
<dbReference type="Pfam" id="PF08281">
    <property type="entry name" value="Sigma70_r4_2"/>
    <property type="match status" value="1"/>
</dbReference>
<evidence type="ECO:0000256" key="1">
    <source>
        <dbReference type="ARBA" id="ARBA00010641"/>
    </source>
</evidence>
<evidence type="ECO:0000256" key="2">
    <source>
        <dbReference type="ARBA" id="ARBA00023015"/>
    </source>
</evidence>
<protein>
    <submittedName>
        <fullName evidence="7">RNA polymerase sigma-70 factor, ECF subfamily</fullName>
    </submittedName>
</protein>
<reference evidence="7 8" key="1">
    <citation type="submission" date="2017-04" db="EMBL/GenBank/DDBJ databases">
        <authorList>
            <person name="Afonso C.L."/>
            <person name="Miller P.J."/>
            <person name="Scott M.A."/>
            <person name="Spackman E."/>
            <person name="Goraichik I."/>
            <person name="Dimitrov K.M."/>
            <person name="Suarez D.L."/>
            <person name="Swayne D.E."/>
        </authorList>
    </citation>
    <scope>NUCLEOTIDE SEQUENCE [LARGE SCALE GENOMIC DNA]</scope>
    <source>
        <strain evidence="7 8">DSM 19625</strain>
    </source>
</reference>
<dbReference type="NCBIfam" id="TIGR02985">
    <property type="entry name" value="Sig70_bacteroi1"/>
    <property type="match status" value="1"/>
</dbReference>
<dbReference type="NCBIfam" id="TIGR02937">
    <property type="entry name" value="sigma70-ECF"/>
    <property type="match status" value="1"/>
</dbReference>
<dbReference type="Pfam" id="PF04542">
    <property type="entry name" value="Sigma70_r2"/>
    <property type="match status" value="1"/>
</dbReference>
<comment type="similarity">
    <text evidence="1">Belongs to the sigma-70 factor family. ECF subfamily.</text>
</comment>
<evidence type="ECO:0000259" key="6">
    <source>
        <dbReference type="Pfam" id="PF08281"/>
    </source>
</evidence>
<dbReference type="SUPFAM" id="SSF88946">
    <property type="entry name" value="Sigma2 domain of RNA polymerase sigma factors"/>
    <property type="match status" value="1"/>
</dbReference>
<dbReference type="RefSeq" id="WP_084291187.1">
    <property type="nucleotide sequence ID" value="NZ_FWYB01000013.1"/>
</dbReference>
<keyword evidence="8" id="KW-1185">Reference proteome</keyword>
<feature type="domain" description="RNA polymerase sigma factor 70 region 4 type 2" evidence="6">
    <location>
        <begin position="131"/>
        <end position="177"/>
    </location>
</feature>
<dbReference type="GO" id="GO:0016987">
    <property type="term" value="F:sigma factor activity"/>
    <property type="evidence" value="ECO:0007669"/>
    <property type="project" value="UniProtKB-KW"/>
</dbReference>
<dbReference type="PANTHER" id="PTHR43133:SF46">
    <property type="entry name" value="RNA POLYMERASE SIGMA-70 FACTOR ECF SUBFAMILY"/>
    <property type="match status" value="1"/>
</dbReference>
<accession>A0A1W2EKD9</accession>
<dbReference type="PANTHER" id="PTHR43133">
    <property type="entry name" value="RNA POLYMERASE ECF-TYPE SIGMA FACTO"/>
    <property type="match status" value="1"/>
</dbReference>
<keyword evidence="3" id="KW-0731">Sigma factor</keyword>
<dbReference type="InterPro" id="IPR007627">
    <property type="entry name" value="RNA_pol_sigma70_r2"/>
</dbReference>
<dbReference type="InterPro" id="IPR036388">
    <property type="entry name" value="WH-like_DNA-bd_sf"/>
</dbReference>
<dbReference type="STRING" id="475255.SAMN04488101_11344"/>
<dbReference type="Gene3D" id="1.10.10.10">
    <property type="entry name" value="Winged helix-like DNA-binding domain superfamily/Winged helix DNA-binding domain"/>
    <property type="match status" value="1"/>
</dbReference>
<organism evidence="7 8">
    <name type="scientific">Pedobacter nyackensis</name>
    <dbReference type="NCBI Taxonomy" id="475255"/>
    <lineage>
        <taxon>Bacteria</taxon>
        <taxon>Pseudomonadati</taxon>
        <taxon>Bacteroidota</taxon>
        <taxon>Sphingobacteriia</taxon>
        <taxon>Sphingobacteriales</taxon>
        <taxon>Sphingobacteriaceae</taxon>
        <taxon>Pedobacter</taxon>
    </lineage>
</organism>
<dbReference type="InterPro" id="IPR014327">
    <property type="entry name" value="RNA_pol_sigma70_bacteroid"/>
</dbReference>
<proteinExistence type="inferred from homology"/>
<dbReference type="InterPro" id="IPR013325">
    <property type="entry name" value="RNA_pol_sigma_r2"/>
</dbReference>
<dbReference type="GO" id="GO:0006352">
    <property type="term" value="P:DNA-templated transcription initiation"/>
    <property type="evidence" value="ECO:0007669"/>
    <property type="project" value="InterPro"/>
</dbReference>
<dbReference type="Proteomes" id="UP000192678">
    <property type="component" value="Unassembled WGS sequence"/>
</dbReference>
<dbReference type="InterPro" id="IPR013249">
    <property type="entry name" value="RNA_pol_sigma70_r4_t2"/>
</dbReference>
<dbReference type="EMBL" id="FWYB01000013">
    <property type="protein sequence ID" value="SMD10143.1"/>
    <property type="molecule type" value="Genomic_DNA"/>
</dbReference>
<dbReference type="InterPro" id="IPR039425">
    <property type="entry name" value="RNA_pol_sigma-70-like"/>
</dbReference>
<evidence type="ECO:0000259" key="5">
    <source>
        <dbReference type="Pfam" id="PF04542"/>
    </source>
</evidence>
<keyword evidence="2" id="KW-0805">Transcription regulation</keyword>
<keyword evidence="4" id="KW-0804">Transcription</keyword>